<dbReference type="Proteomes" id="UP000005038">
    <property type="component" value="Unassembled WGS sequence"/>
</dbReference>
<keyword evidence="2" id="KW-1185">Reference proteome</keyword>
<comment type="caution">
    <text evidence="1">The sequence shown here is derived from an EMBL/GenBank/DDBJ whole genome shotgun (WGS) entry which is preliminary data.</text>
</comment>
<evidence type="ECO:0000313" key="1">
    <source>
        <dbReference type="EMBL" id="GAB33868.1"/>
    </source>
</evidence>
<dbReference type="SUPFAM" id="SSF52540">
    <property type="entry name" value="P-loop containing nucleoside triphosphate hydrolases"/>
    <property type="match status" value="1"/>
</dbReference>
<evidence type="ECO:0000313" key="2">
    <source>
        <dbReference type="Proteomes" id="UP000005038"/>
    </source>
</evidence>
<name>H5TK60_GORO1</name>
<dbReference type="STRING" id="1108044.GOOTI_086_00050"/>
<reference evidence="1" key="1">
    <citation type="submission" date="2012-02" db="EMBL/GenBank/DDBJ databases">
        <title>Whole genome shotgun sequence of Gordonia otitidis NBRC 100426.</title>
        <authorList>
            <person name="Yoshida I."/>
            <person name="Hosoyama A."/>
            <person name="Tsuchikane K."/>
            <person name="Katsumata H."/>
            <person name="Yamazaki S."/>
            <person name="Fujita N."/>
        </authorList>
    </citation>
    <scope>NUCLEOTIDE SEQUENCE [LARGE SCALE GENOMIC DNA]</scope>
    <source>
        <strain evidence="1">NBRC 100426</strain>
    </source>
</reference>
<accession>H5TK60</accession>
<gene>
    <name evidence="1" type="ORF">GOOTI_086_00050</name>
</gene>
<dbReference type="EMBL" id="BAFB01000086">
    <property type="protein sequence ID" value="GAB33868.1"/>
    <property type="molecule type" value="Genomic_DNA"/>
</dbReference>
<dbReference type="InterPro" id="IPR027417">
    <property type="entry name" value="P-loop_NTPase"/>
</dbReference>
<organism evidence="1 2">
    <name type="scientific">Gordonia otitidis (strain DSM 44809 / CCUG 52243 / JCM 12355 / NBRC 100426 / IFM 10032)</name>
    <dbReference type="NCBI Taxonomy" id="1108044"/>
    <lineage>
        <taxon>Bacteria</taxon>
        <taxon>Bacillati</taxon>
        <taxon>Actinomycetota</taxon>
        <taxon>Actinomycetes</taxon>
        <taxon>Mycobacteriales</taxon>
        <taxon>Gordoniaceae</taxon>
        <taxon>Gordonia</taxon>
    </lineage>
</organism>
<dbReference type="AlphaFoldDB" id="H5TK60"/>
<sequence length="196" mass="22263">MPDTSALGNGAHAPCSLTPELDVQLDELAAEMVSGIVAIDGPSGSGKTTVADALVDRLRARGTGVVLVRTDDFATWEDPVAWWPEMESDVLHAFIRRRDYRYRPREWVDGEPRIGKRVWYRWEPLLIIEGVSAARRRVADRLTYSLWLDGGSAGERLDRAVARDGESSRAHLEKWQQFERGWFAVDRTRERCRVLD</sequence>
<protein>
    <submittedName>
        <fullName evidence="1">Uncharacterized protein</fullName>
    </submittedName>
</protein>
<dbReference type="Gene3D" id="3.40.50.300">
    <property type="entry name" value="P-loop containing nucleotide triphosphate hydrolases"/>
    <property type="match status" value="1"/>
</dbReference>
<proteinExistence type="predicted"/>